<gene>
    <name evidence="4" type="ORF">GCM10009117_07960</name>
</gene>
<name>A0ABN1MEX0_9FLAO</name>
<evidence type="ECO:0000256" key="2">
    <source>
        <dbReference type="ARBA" id="ARBA00022649"/>
    </source>
</evidence>
<dbReference type="PIRSF" id="PIRSF029218">
    <property type="entry name" value="ParE"/>
    <property type="match status" value="1"/>
</dbReference>
<proteinExistence type="inferred from homology"/>
<dbReference type="InterPro" id="IPR007712">
    <property type="entry name" value="RelE/ParE_toxin"/>
</dbReference>
<comment type="caution">
    <text evidence="4">The sequence shown here is derived from an EMBL/GenBank/DDBJ whole genome shotgun (WGS) entry which is preliminary data.</text>
</comment>
<dbReference type="RefSeq" id="WP_343764180.1">
    <property type="nucleotide sequence ID" value="NZ_BAAAFG010000005.1"/>
</dbReference>
<sequence length="99" mass="11649">MPKIVLRQQSIEDLNAIWLYTASQWSQQQADKYYTSIQDACNSIGEQPEIGRNYDAIELGLFGFKIGRHIIFYLFASTDKIEVIRILHERMDLKNRLRN</sequence>
<evidence type="ECO:0000313" key="5">
    <source>
        <dbReference type="Proteomes" id="UP001500507"/>
    </source>
</evidence>
<dbReference type="PANTHER" id="PTHR33755:SF9">
    <property type="entry name" value="TOXIN PARE1"/>
    <property type="match status" value="1"/>
</dbReference>
<accession>A0ABN1MEX0</accession>
<comment type="similarity">
    <text evidence="1 3">Belongs to the RelE toxin family.</text>
</comment>
<reference evidence="4 5" key="1">
    <citation type="journal article" date="2019" name="Int. J. Syst. Evol. Microbiol.">
        <title>The Global Catalogue of Microorganisms (GCM) 10K type strain sequencing project: providing services to taxonomists for standard genome sequencing and annotation.</title>
        <authorList>
            <consortium name="The Broad Institute Genomics Platform"/>
            <consortium name="The Broad Institute Genome Sequencing Center for Infectious Disease"/>
            <person name="Wu L."/>
            <person name="Ma J."/>
        </authorList>
    </citation>
    <scope>NUCLEOTIDE SEQUENCE [LARGE SCALE GENOMIC DNA]</scope>
    <source>
        <strain evidence="4 5">JCM 16082</strain>
    </source>
</reference>
<dbReference type="PANTHER" id="PTHR33755">
    <property type="entry name" value="TOXIN PARE1-RELATED"/>
    <property type="match status" value="1"/>
</dbReference>
<evidence type="ECO:0000313" key="4">
    <source>
        <dbReference type="EMBL" id="GAA0871650.1"/>
    </source>
</evidence>
<dbReference type="Gene3D" id="3.30.2310.20">
    <property type="entry name" value="RelE-like"/>
    <property type="match status" value="1"/>
</dbReference>
<dbReference type="Pfam" id="PF05016">
    <property type="entry name" value="ParE_toxin"/>
    <property type="match status" value="1"/>
</dbReference>
<dbReference type="EMBL" id="BAAAFG010000005">
    <property type="protein sequence ID" value="GAA0871650.1"/>
    <property type="molecule type" value="Genomic_DNA"/>
</dbReference>
<dbReference type="Proteomes" id="UP001500507">
    <property type="component" value="Unassembled WGS sequence"/>
</dbReference>
<dbReference type="InterPro" id="IPR035093">
    <property type="entry name" value="RelE/ParE_toxin_dom_sf"/>
</dbReference>
<keyword evidence="5" id="KW-1185">Reference proteome</keyword>
<dbReference type="InterPro" id="IPR028344">
    <property type="entry name" value="ParE1/4"/>
</dbReference>
<dbReference type="InterPro" id="IPR051803">
    <property type="entry name" value="TA_system_RelE-like_toxin"/>
</dbReference>
<organism evidence="4 5">
    <name type="scientific">Gangjinia marincola</name>
    <dbReference type="NCBI Taxonomy" id="578463"/>
    <lineage>
        <taxon>Bacteria</taxon>
        <taxon>Pseudomonadati</taxon>
        <taxon>Bacteroidota</taxon>
        <taxon>Flavobacteriia</taxon>
        <taxon>Flavobacteriales</taxon>
        <taxon>Flavobacteriaceae</taxon>
        <taxon>Gangjinia</taxon>
    </lineage>
</organism>
<evidence type="ECO:0000256" key="1">
    <source>
        <dbReference type="ARBA" id="ARBA00006226"/>
    </source>
</evidence>
<keyword evidence="2" id="KW-1277">Toxin-antitoxin system</keyword>
<evidence type="ECO:0000256" key="3">
    <source>
        <dbReference type="PIRNR" id="PIRNR029218"/>
    </source>
</evidence>
<protein>
    <recommendedName>
        <fullName evidence="3">Toxin</fullName>
    </recommendedName>
</protein>